<evidence type="ECO:0000256" key="2">
    <source>
        <dbReference type="ARBA" id="ARBA00022771"/>
    </source>
</evidence>
<keyword evidence="8" id="KW-1185">Reference proteome</keyword>
<dbReference type="SUPFAM" id="SSF57716">
    <property type="entry name" value="Glucocorticoid receptor-like (DNA-binding domain)"/>
    <property type="match status" value="1"/>
</dbReference>
<evidence type="ECO:0000256" key="5">
    <source>
        <dbReference type="SAM" id="MobiDB-lite"/>
    </source>
</evidence>
<evidence type="ECO:0000256" key="1">
    <source>
        <dbReference type="ARBA" id="ARBA00022723"/>
    </source>
</evidence>
<dbReference type="EMBL" id="BAABBV010000001">
    <property type="protein sequence ID" value="GAA4155803.1"/>
    <property type="molecule type" value="Genomic_DNA"/>
</dbReference>
<protein>
    <submittedName>
        <fullName evidence="7">TraR/DksA C4-type zinc finger protein</fullName>
    </submittedName>
</protein>
<gene>
    <name evidence="7" type="ORF">GCM10022286_05260</name>
</gene>
<organism evidence="7 8">
    <name type="scientific">Gryllotalpicola daejeonensis</name>
    <dbReference type="NCBI Taxonomy" id="993087"/>
    <lineage>
        <taxon>Bacteria</taxon>
        <taxon>Bacillati</taxon>
        <taxon>Actinomycetota</taxon>
        <taxon>Actinomycetes</taxon>
        <taxon>Micrococcales</taxon>
        <taxon>Microbacteriaceae</taxon>
        <taxon>Gryllotalpicola</taxon>
    </lineage>
</organism>
<keyword evidence="1" id="KW-0479">Metal-binding</keyword>
<proteinExistence type="predicted"/>
<dbReference type="PROSITE" id="PS51128">
    <property type="entry name" value="ZF_DKSA_2"/>
    <property type="match status" value="1"/>
</dbReference>
<dbReference type="Proteomes" id="UP001415169">
    <property type="component" value="Unassembled WGS sequence"/>
</dbReference>
<accession>A0ABP7ZF25</accession>
<evidence type="ECO:0000259" key="6">
    <source>
        <dbReference type="Pfam" id="PF01258"/>
    </source>
</evidence>
<feature type="zinc finger region" description="dksA C4-type" evidence="4">
    <location>
        <begin position="87"/>
        <end position="111"/>
    </location>
</feature>
<dbReference type="PANTHER" id="PTHR33823">
    <property type="entry name" value="RNA POLYMERASE-BINDING TRANSCRIPTION FACTOR DKSA-RELATED"/>
    <property type="match status" value="1"/>
</dbReference>
<name>A0ABP7ZF25_9MICO</name>
<dbReference type="Gene3D" id="1.20.120.910">
    <property type="entry name" value="DksA, coiled-coil domain"/>
    <property type="match status" value="1"/>
</dbReference>
<feature type="region of interest" description="Disordered" evidence="5">
    <location>
        <begin position="35"/>
        <end position="54"/>
    </location>
</feature>
<evidence type="ECO:0000256" key="3">
    <source>
        <dbReference type="ARBA" id="ARBA00022833"/>
    </source>
</evidence>
<keyword evidence="3" id="KW-0862">Zinc</keyword>
<evidence type="ECO:0000313" key="7">
    <source>
        <dbReference type="EMBL" id="GAA4155803.1"/>
    </source>
</evidence>
<reference evidence="7" key="1">
    <citation type="journal article" date="2014" name="Int. J. Syst. Evol. Microbiol.">
        <title>Complete genome of a new Firmicutes species belonging to the dominant human colonic microbiota ('Ruminococcus bicirculans') reveals two chromosomes and a selective capacity to utilize plant glucans.</title>
        <authorList>
            <consortium name="NISC Comparative Sequencing Program"/>
            <person name="Wegmann U."/>
            <person name="Louis P."/>
            <person name="Goesmann A."/>
            <person name="Henrissat B."/>
            <person name="Duncan S.H."/>
            <person name="Flint H.J."/>
        </authorList>
    </citation>
    <scope>NUCLEOTIDE SEQUENCE</scope>
    <source>
        <strain evidence="7">JCM 17590</strain>
    </source>
</reference>
<dbReference type="Pfam" id="PF01258">
    <property type="entry name" value="zf-dskA_traR"/>
    <property type="match status" value="1"/>
</dbReference>
<feature type="domain" description="Zinc finger DksA/TraR C4-type" evidence="6">
    <location>
        <begin position="82"/>
        <end position="115"/>
    </location>
</feature>
<dbReference type="InterPro" id="IPR000962">
    <property type="entry name" value="Znf_DskA_TraR"/>
</dbReference>
<keyword evidence="2" id="KW-0863">Zinc-finger</keyword>
<sequence length="118" mass="12910">MTDSIEYERMLRRRRDELTARDAELLATLASLGELRDANNDDEHDPDGAPVSGEWSRLAGIRRETQAELAATDAALGRLAAGTYGICVNCGRPIAPGRLEARPTAELCIVCAERTSRR</sequence>
<dbReference type="RefSeq" id="WP_344790184.1">
    <property type="nucleotide sequence ID" value="NZ_BAABBV010000001.1"/>
</dbReference>
<comment type="caution">
    <text evidence="7">The sequence shown here is derived from an EMBL/GenBank/DDBJ whole genome shotgun (WGS) entry which is preliminary data.</text>
</comment>
<evidence type="ECO:0000256" key="4">
    <source>
        <dbReference type="PROSITE-ProRule" id="PRU00510"/>
    </source>
</evidence>
<evidence type="ECO:0000313" key="8">
    <source>
        <dbReference type="Proteomes" id="UP001415169"/>
    </source>
</evidence>
<reference evidence="7" key="2">
    <citation type="submission" date="2023-12" db="EMBL/GenBank/DDBJ databases">
        <authorList>
            <person name="Sun Q."/>
            <person name="Inoue M."/>
        </authorList>
    </citation>
    <scope>NUCLEOTIDE SEQUENCE</scope>
    <source>
        <strain evidence="7">JCM 17590</strain>
    </source>
</reference>